<dbReference type="InterPro" id="IPR038883">
    <property type="entry name" value="AN11006-like"/>
</dbReference>
<dbReference type="OrthoDB" id="2951834at2759"/>
<dbReference type="EMBL" id="JAADJZ010000012">
    <property type="protein sequence ID" value="KAF2871087.1"/>
    <property type="molecule type" value="Genomic_DNA"/>
</dbReference>
<feature type="domain" description="DUF7730" evidence="2">
    <location>
        <begin position="61"/>
        <end position="224"/>
    </location>
</feature>
<gene>
    <name evidence="3" type="ORF">BDV95DRAFT_607369</name>
</gene>
<name>A0A7C8IEG2_9PLEO</name>
<accession>A0A7C8IEG2</accession>
<dbReference type="Proteomes" id="UP000481861">
    <property type="component" value="Unassembled WGS sequence"/>
</dbReference>
<dbReference type="PANTHER" id="PTHR42085:SF2">
    <property type="entry name" value="F-BOX DOMAIN-CONTAINING PROTEIN"/>
    <property type="match status" value="1"/>
</dbReference>
<sequence length="321" mass="36400">MSTAEYQAEPIEDNVGVVSNMHLEPSGDGRSNSHLHDDPTSQLPTAAATTPSKTETITFLTLPVEMRLEVYELLLVNRSNETAQGWETVGTTNQKKIPLDEAQPGQDQGLEPAILRTCKQIYKEARSVLYSRNAFIIAKPREAHYTIMKCMERDALSSIKTMHLWVSYASQSAPDYVPVYANAAEKHQWFKLLKTIRNKATGLRHLEIALDANIEAAWSRGWASAACRGHLGGKSMFKHVLRKIQGLESFVLRGYYAKDWPEYFEEHVGIPVQGVRGLGCAFDRHVRIYYYGDKKDPELAHLLRDKENELFDSFQQRNSIM</sequence>
<comment type="caution">
    <text evidence="3">The sequence shown here is derived from an EMBL/GenBank/DDBJ whole genome shotgun (WGS) entry which is preliminary data.</text>
</comment>
<dbReference type="PANTHER" id="PTHR42085">
    <property type="entry name" value="F-BOX DOMAIN-CONTAINING PROTEIN"/>
    <property type="match status" value="1"/>
</dbReference>
<evidence type="ECO:0000256" key="1">
    <source>
        <dbReference type="SAM" id="MobiDB-lite"/>
    </source>
</evidence>
<evidence type="ECO:0000313" key="4">
    <source>
        <dbReference type="Proteomes" id="UP000481861"/>
    </source>
</evidence>
<proteinExistence type="predicted"/>
<dbReference type="AlphaFoldDB" id="A0A7C8IEG2"/>
<evidence type="ECO:0000313" key="3">
    <source>
        <dbReference type="EMBL" id="KAF2871087.1"/>
    </source>
</evidence>
<protein>
    <recommendedName>
        <fullName evidence="2">DUF7730 domain-containing protein</fullName>
    </recommendedName>
</protein>
<feature type="region of interest" description="Disordered" evidence="1">
    <location>
        <begin position="1"/>
        <end position="52"/>
    </location>
</feature>
<keyword evidence="4" id="KW-1185">Reference proteome</keyword>
<evidence type="ECO:0000259" key="2">
    <source>
        <dbReference type="Pfam" id="PF24864"/>
    </source>
</evidence>
<feature type="compositionally biased region" description="Polar residues" evidence="1">
    <location>
        <begin position="40"/>
        <end position="52"/>
    </location>
</feature>
<reference evidence="3 4" key="1">
    <citation type="submission" date="2020-01" db="EMBL/GenBank/DDBJ databases">
        <authorList>
            <consortium name="DOE Joint Genome Institute"/>
            <person name="Haridas S."/>
            <person name="Albert R."/>
            <person name="Binder M."/>
            <person name="Bloem J."/>
            <person name="Labutti K."/>
            <person name="Salamov A."/>
            <person name="Andreopoulos B."/>
            <person name="Baker S.E."/>
            <person name="Barry K."/>
            <person name="Bills G."/>
            <person name="Bluhm B.H."/>
            <person name="Cannon C."/>
            <person name="Castanera R."/>
            <person name="Culley D.E."/>
            <person name="Daum C."/>
            <person name="Ezra D."/>
            <person name="Gonzalez J.B."/>
            <person name="Henrissat B."/>
            <person name="Kuo A."/>
            <person name="Liang C."/>
            <person name="Lipzen A."/>
            <person name="Lutzoni F."/>
            <person name="Magnuson J."/>
            <person name="Mondo S."/>
            <person name="Nolan M."/>
            <person name="Ohm R."/>
            <person name="Pangilinan J."/>
            <person name="Park H.-J.H."/>
            <person name="Ramirez L."/>
            <person name="Alfaro M."/>
            <person name="Sun H."/>
            <person name="Tritt A."/>
            <person name="Yoshinaga Y."/>
            <person name="Zwiers L.-H.L."/>
            <person name="Turgeon B.G."/>
            <person name="Goodwin S.B."/>
            <person name="Spatafora J.W."/>
            <person name="Crous P.W."/>
            <person name="Grigoriev I.V."/>
        </authorList>
    </citation>
    <scope>NUCLEOTIDE SEQUENCE [LARGE SCALE GENOMIC DNA]</scope>
    <source>
        <strain evidence="3 4">CBS 611.86</strain>
    </source>
</reference>
<organism evidence="3 4">
    <name type="scientific">Massariosphaeria phaeospora</name>
    <dbReference type="NCBI Taxonomy" id="100035"/>
    <lineage>
        <taxon>Eukaryota</taxon>
        <taxon>Fungi</taxon>
        <taxon>Dikarya</taxon>
        <taxon>Ascomycota</taxon>
        <taxon>Pezizomycotina</taxon>
        <taxon>Dothideomycetes</taxon>
        <taxon>Pleosporomycetidae</taxon>
        <taxon>Pleosporales</taxon>
        <taxon>Pleosporales incertae sedis</taxon>
        <taxon>Massariosphaeria</taxon>
    </lineage>
</organism>
<dbReference type="Pfam" id="PF24864">
    <property type="entry name" value="DUF7730"/>
    <property type="match status" value="1"/>
</dbReference>
<dbReference type="InterPro" id="IPR056632">
    <property type="entry name" value="DUF7730"/>
</dbReference>